<evidence type="ECO:0000256" key="2">
    <source>
        <dbReference type="ARBA" id="ARBA00022525"/>
    </source>
</evidence>
<dbReference type="PANTHER" id="PTHR47221:SF5">
    <property type="entry name" value="FIBRINOGEN C-TERMINAL DOMAIN-CONTAINING PROTEIN"/>
    <property type="match status" value="1"/>
</dbReference>
<dbReference type="PROSITE" id="PS51406">
    <property type="entry name" value="FIBRINOGEN_C_2"/>
    <property type="match status" value="1"/>
</dbReference>
<dbReference type="GO" id="GO:0005201">
    <property type="term" value="F:extracellular matrix structural constituent"/>
    <property type="evidence" value="ECO:0007669"/>
    <property type="project" value="TreeGrafter"/>
</dbReference>
<keyword evidence="2" id="KW-0964">Secreted</keyword>
<comment type="caution">
    <text evidence="6">The sequence shown here is derived from an EMBL/GenBank/DDBJ whole genome shotgun (WGS) entry which is preliminary data.</text>
</comment>
<dbReference type="InterPro" id="IPR014716">
    <property type="entry name" value="Fibrinogen_a/b/g_C_1"/>
</dbReference>
<dbReference type="SMART" id="SM00186">
    <property type="entry name" value="FBG"/>
    <property type="match status" value="1"/>
</dbReference>
<dbReference type="GO" id="GO:0005577">
    <property type="term" value="C:fibrinogen complex"/>
    <property type="evidence" value="ECO:0007669"/>
    <property type="project" value="TreeGrafter"/>
</dbReference>
<evidence type="ECO:0000313" key="7">
    <source>
        <dbReference type="Proteomes" id="UP000499080"/>
    </source>
</evidence>
<dbReference type="InterPro" id="IPR037579">
    <property type="entry name" value="FIB_ANG-like"/>
</dbReference>
<gene>
    <name evidence="6" type="primary">TL5A_42</name>
    <name evidence="6" type="ORF">AVEN_255613_1</name>
</gene>
<evidence type="ECO:0000256" key="1">
    <source>
        <dbReference type="ARBA" id="ARBA00004613"/>
    </source>
</evidence>
<reference evidence="6 7" key="1">
    <citation type="journal article" date="2019" name="Sci. Rep.">
        <title>Orb-weaving spider Araneus ventricosus genome elucidates the spidroin gene catalogue.</title>
        <authorList>
            <person name="Kono N."/>
            <person name="Nakamura H."/>
            <person name="Ohtoshi R."/>
            <person name="Moran D.A.P."/>
            <person name="Shinohara A."/>
            <person name="Yoshida Y."/>
            <person name="Fujiwara M."/>
            <person name="Mori M."/>
            <person name="Tomita M."/>
            <person name="Arakawa K."/>
        </authorList>
    </citation>
    <scope>NUCLEOTIDE SEQUENCE [LARGE SCALE GENOMIC DNA]</scope>
</reference>
<accession>A0A4Y2R5C9</accession>
<sequence>ENVNSTDQSECAGEKPLAYVEISKKLISEVREHFPACPEAIVEERKKIEKFSDCSEILASGLNESGVYTIWPEERNATSKPLQVYCDMETDGGGWTVIQRRGKFPVQQDFYLDWESYKNGFGNISQEFWLGNENIQVLCRSECKMRIDFQDKNGEKSFALYQSFSLPTSNYRLTISDYSGNAGKQF</sequence>
<dbReference type="AlphaFoldDB" id="A0A4Y2R5C9"/>
<dbReference type="EMBL" id="BGPR01015846">
    <property type="protein sequence ID" value="GBN70841.1"/>
    <property type="molecule type" value="Genomic_DNA"/>
</dbReference>
<name>A0A4Y2R5C9_ARAVE</name>
<dbReference type="Gene3D" id="3.90.215.10">
    <property type="entry name" value="Gamma Fibrinogen, chain A, domain 1"/>
    <property type="match status" value="1"/>
</dbReference>
<organism evidence="6 7">
    <name type="scientific">Araneus ventricosus</name>
    <name type="common">Orbweaver spider</name>
    <name type="synonym">Epeira ventricosa</name>
    <dbReference type="NCBI Taxonomy" id="182803"/>
    <lineage>
        <taxon>Eukaryota</taxon>
        <taxon>Metazoa</taxon>
        <taxon>Ecdysozoa</taxon>
        <taxon>Arthropoda</taxon>
        <taxon>Chelicerata</taxon>
        <taxon>Arachnida</taxon>
        <taxon>Araneae</taxon>
        <taxon>Araneomorphae</taxon>
        <taxon>Entelegynae</taxon>
        <taxon>Araneoidea</taxon>
        <taxon>Araneidae</taxon>
        <taxon>Araneus</taxon>
    </lineage>
</organism>
<protein>
    <submittedName>
        <fullName evidence="6">Techylectin-5A</fullName>
    </submittedName>
</protein>
<keyword evidence="3" id="KW-1015">Disulfide bond</keyword>
<feature type="domain" description="Fibrinogen C-terminal" evidence="5">
    <location>
        <begin position="45"/>
        <end position="186"/>
    </location>
</feature>
<dbReference type="OrthoDB" id="6425181at2759"/>
<dbReference type="Proteomes" id="UP000499080">
    <property type="component" value="Unassembled WGS sequence"/>
</dbReference>
<evidence type="ECO:0000256" key="4">
    <source>
        <dbReference type="ARBA" id="ARBA00023180"/>
    </source>
</evidence>
<dbReference type="InterPro" id="IPR036056">
    <property type="entry name" value="Fibrinogen-like_C"/>
</dbReference>
<comment type="subcellular location">
    <subcellularLocation>
        <location evidence="1">Secreted</location>
    </subcellularLocation>
</comment>
<evidence type="ECO:0000313" key="6">
    <source>
        <dbReference type="EMBL" id="GBN70841.1"/>
    </source>
</evidence>
<evidence type="ECO:0000256" key="3">
    <source>
        <dbReference type="ARBA" id="ARBA00023157"/>
    </source>
</evidence>
<keyword evidence="7" id="KW-1185">Reference proteome</keyword>
<keyword evidence="4" id="KW-0325">Glycoprotein</keyword>
<dbReference type="InterPro" id="IPR002181">
    <property type="entry name" value="Fibrinogen_a/b/g_C_dom"/>
</dbReference>
<proteinExistence type="predicted"/>
<dbReference type="NCBIfam" id="NF040941">
    <property type="entry name" value="GGGWT_bact"/>
    <property type="match status" value="1"/>
</dbReference>
<dbReference type="GO" id="GO:0034116">
    <property type="term" value="P:positive regulation of heterotypic cell-cell adhesion"/>
    <property type="evidence" value="ECO:0007669"/>
    <property type="project" value="TreeGrafter"/>
</dbReference>
<dbReference type="PANTHER" id="PTHR47221">
    <property type="entry name" value="FIBRINOGEN ALPHA CHAIN"/>
    <property type="match status" value="1"/>
</dbReference>
<feature type="non-terminal residue" evidence="6">
    <location>
        <position position="1"/>
    </location>
</feature>
<dbReference type="SUPFAM" id="SSF56496">
    <property type="entry name" value="Fibrinogen C-terminal domain-like"/>
    <property type="match status" value="1"/>
</dbReference>
<dbReference type="GO" id="GO:0030674">
    <property type="term" value="F:protein-macromolecule adaptor activity"/>
    <property type="evidence" value="ECO:0007669"/>
    <property type="project" value="TreeGrafter"/>
</dbReference>
<dbReference type="Pfam" id="PF00147">
    <property type="entry name" value="Fibrinogen_C"/>
    <property type="match status" value="1"/>
</dbReference>
<evidence type="ECO:0000259" key="5">
    <source>
        <dbReference type="PROSITE" id="PS51406"/>
    </source>
</evidence>